<dbReference type="InterPro" id="IPR045075">
    <property type="entry name" value="Syf1-like"/>
</dbReference>
<feature type="domain" description="Pre-mRNA-splicing factor SYF1 central HAT repeats" evidence="11">
    <location>
        <begin position="303"/>
        <end position="512"/>
    </location>
</feature>
<evidence type="ECO:0000256" key="10">
    <source>
        <dbReference type="SAM" id="MobiDB-lite"/>
    </source>
</evidence>
<comment type="similarity">
    <text evidence="2">Belongs to the crooked-neck family.</text>
</comment>
<comment type="subcellular location">
    <subcellularLocation>
        <location evidence="1">Nucleus</location>
    </subcellularLocation>
</comment>
<dbReference type="Pfam" id="PF23231">
    <property type="entry name" value="HAT_Syf1_CNRKL1_C"/>
    <property type="match status" value="1"/>
</dbReference>
<dbReference type="Pfam" id="PF23220">
    <property type="entry name" value="HAT_Syf1_M"/>
    <property type="match status" value="1"/>
</dbReference>
<evidence type="ECO:0000313" key="15">
    <source>
        <dbReference type="Proteomes" id="UP000274922"/>
    </source>
</evidence>
<evidence type="ECO:0000256" key="1">
    <source>
        <dbReference type="ARBA" id="ARBA00004123"/>
    </source>
</evidence>
<dbReference type="EMBL" id="ML014116">
    <property type="protein sequence ID" value="RKP03936.1"/>
    <property type="molecule type" value="Genomic_DNA"/>
</dbReference>
<dbReference type="InterPro" id="IPR055430">
    <property type="entry name" value="HAT_Syf1_CNRKL1_C"/>
</dbReference>
<feature type="domain" description="Pre-mRNA-splicing factor Syf1-like N-terminal HAT-repeats" evidence="13">
    <location>
        <begin position="99"/>
        <end position="267"/>
    </location>
</feature>
<evidence type="ECO:0000259" key="13">
    <source>
        <dbReference type="Pfam" id="PF23233"/>
    </source>
</evidence>
<dbReference type="InterPro" id="IPR011990">
    <property type="entry name" value="TPR-like_helical_dom_sf"/>
</dbReference>
<name>A0A4P9XEG1_9FUNG</name>
<protein>
    <recommendedName>
        <fullName evidence="8">Pre-mRNA-splicing factor SYF1</fullName>
    </recommendedName>
    <alternativeName>
        <fullName evidence="9">Pre-mRNA-splicing factor syf1</fullName>
    </alternativeName>
</protein>
<feature type="domain" description="Pre-mRNA-splicing factor Syf1/CRNKL1-like C-terminal HAT-repeats" evidence="12">
    <location>
        <begin position="542"/>
        <end position="911"/>
    </location>
</feature>
<evidence type="ECO:0000259" key="12">
    <source>
        <dbReference type="Pfam" id="PF23231"/>
    </source>
</evidence>
<feature type="region of interest" description="Disordered" evidence="10">
    <location>
        <begin position="1"/>
        <end position="68"/>
    </location>
</feature>
<proteinExistence type="inferred from homology"/>
<dbReference type="SMART" id="SM00386">
    <property type="entry name" value="HAT"/>
    <property type="match status" value="7"/>
</dbReference>
<evidence type="ECO:0000313" key="14">
    <source>
        <dbReference type="EMBL" id="RKP03936.1"/>
    </source>
</evidence>
<dbReference type="GO" id="GO:0000349">
    <property type="term" value="P:generation of catalytic spliceosome for first transesterification step"/>
    <property type="evidence" value="ECO:0007669"/>
    <property type="project" value="TreeGrafter"/>
</dbReference>
<keyword evidence="4" id="KW-0747">Spliceosome</keyword>
<gene>
    <name evidence="14" type="ORF">CXG81DRAFT_8914</name>
</gene>
<dbReference type="GO" id="GO:0071007">
    <property type="term" value="C:U2-type catalytic step 2 spliceosome"/>
    <property type="evidence" value="ECO:0007669"/>
    <property type="project" value="TreeGrafter"/>
</dbReference>
<evidence type="ECO:0000256" key="8">
    <source>
        <dbReference type="ARBA" id="ARBA00039472"/>
    </source>
</evidence>
<evidence type="ECO:0000256" key="6">
    <source>
        <dbReference type="ARBA" id="ARBA00023187"/>
    </source>
</evidence>
<keyword evidence="7" id="KW-0539">Nucleus</keyword>
<dbReference type="FunFam" id="1.25.40.10:FF:000137">
    <property type="entry name" value="Pre-mRNA-splicing factor syf1"/>
    <property type="match status" value="1"/>
</dbReference>
<dbReference type="InterPro" id="IPR003107">
    <property type="entry name" value="HAT"/>
</dbReference>
<keyword evidence="6" id="KW-0508">mRNA splicing</keyword>
<dbReference type="SUPFAM" id="SSF48452">
    <property type="entry name" value="TPR-like"/>
    <property type="match status" value="3"/>
</dbReference>
<dbReference type="Proteomes" id="UP000274922">
    <property type="component" value="Unassembled WGS sequence"/>
</dbReference>
<keyword evidence="3" id="KW-0507">mRNA processing</keyword>
<dbReference type="STRING" id="1555241.A0A4P9XEG1"/>
<reference evidence="15" key="1">
    <citation type="journal article" date="2018" name="Nat. Microbiol.">
        <title>Leveraging single-cell genomics to expand the fungal tree of life.</title>
        <authorList>
            <person name="Ahrendt S.R."/>
            <person name="Quandt C.A."/>
            <person name="Ciobanu D."/>
            <person name="Clum A."/>
            <person name="Salamov A."/>
            <person name="Andreopoulos B."/>
            <person name="Cheng J.F."/>
            <person name="Woyke T."/>
            <person name="Pelin A."/>
            <person name="Henrissat B."/>
            <person name="Reynolds N.K."/>
            <person name="Benny G.L."/>
            <person name="Smith M.E."/>
            <person name="James T.Y."/>
            <person name="Grigoriev I.V."/>
        </authorList>
    </citation>
    <scope>NUCLEOTIDE SEQUENCE [LARGE SCALE GENOMIC DNA]</scope>
    <source>
        <strain evidence="15">ATCC 52028</strain>
    </source>
</reference>
<keyword evidence="5" id="KW-0677">Repeat</keyword>
<dbReference type="Gene3D" id="1.25.40.10">
    <property type="entry name" value="Tetratricopeptide repeat domain"/>
    <property type="match status" value="3"/>
</dbReference>
<feature type="non-terminal residue" evidence="14">
    <location>
        <position position="913"/>
    </location>
</feature>
<evidence type="ECO:0000259" key="11">
    <source>
        <dbReference type="Pfam" id="PF23220"/>
    </source>
</evidence>
<dbReference type="OrthoDB" id="10067343at2759"/>
<keyword evidence="15" id="KW-1185">Reference proteome</keyword>
<evidence type="ECO:0000256" key="4">
    <source>
        <dbReference type="ARBA" id="ARBA00022728"/>
    </source>
</evidence>
<dbReference type="AlphaFoldDB" id="A0A4P9XEG1"/>
<evidence type="ECO:0000256" key="3">
    <source>
        <dbReference type="ARBA" id="ARBA00022664"/>
    </source>
</evidence>
<accession>A0A4P9XEG1</accession>
<evidence type="ECO:0000256" key="9">
    <source>
        <dbReference type="ARBA" id="ARBA00067212"/>
    </source>
</evidence>
<feature type="compositionally biased region" description="Low complexity" evidence="10">
    <location>
        <begin position="8"/>
        <end position="47"/>
    </location>
</feature>
<dbReference type="PANTHER" id="PTHR11246:SF5">
    <property type="entry name" value="PRE-MRNA-SPLICING FACTOR SYF1"/>
    <property type="match status" value="1"/>
</dbReference>
<evidence type="ECO:0000256" key="7">
    <source>
        <dbReference type="ARBA" id="ARBA00023242"/>
    </source>
</evidence>
<dbReference type="InterPro" id="IPR055433">
    <property type="entry name" value="HAT_Syf1-like_N"/>
</dbReference>
<evidence type="ECO:0000256" key="2">
    <source>
        <dbReference type="ARBA" id="ARBA00008644"/>
    </source>
</evidence>
<feature type="compositionally biased region" description="Low complexity" evidence="10">
    <location>
        <begin position="58"/>
        <end position="68"/>
    </location>
</feature>
<dbReference type="PANTHER" id="PTHR11246">
    <property type="entry name" value="PRE-MRNA SPLICING FACTOR"/>
    <property type="match status" value="1"/>
</dbReference>
<dbReference type="GO" id="GO:0071014">
    <property type="term" value="C:post-mRNA release spliceosomal complex"/>
    <property type="evidence" value="ECO:0007669"/>
    <property type="project" value="TreeGrafter"/>
</dbReference>
<dbReference type="Pfam" id="PF23233">
    <property type="entry name" value="HAT_Syf1_CNRKL1_N"/>
    <property type="match status" value="1"/>
</dbReference>
<dbReference type="InterPro" id="IPR056350">
    <property type="entry name" value="HAT_Syf1_central"/>
</dbReference>
<organism evidence="14 15">
    <name type="scientific">Caulochytrium protostelioides</name>
    <dbReference type="NCBI Taxonomy" id="1555241"/>
    <lineage>
        <taxon>Eukaryota</taxon>
        <taxon>Fungi</taxon>
        <taxon>Fungi incertae sedis</taxon>
        <taxon>Chytridiomycota</taxon>
        <taxon>Chytridiomycota incertae sedis</taxon>
        <taxon>Chytridiomycetes</taxon>
        <taxon>Caulochytriales</taxon>
        <taxon>Caulochytriaceae</taxon>
        <taxon>Caulochytrium</taxon>
    </lineage>
</organism>
<evidence type="ECO:0000256" key="5">
    <source>
        <dbReference type="ARBA" id="ARBA00022737"/>
    </source>
</evidence>
<sequence length="913" mass="100260">MPPRRTRAAQATAAAAAAAAPEAAPGAAVPEAVSEAVPEAAVAETPANPLPTEPTTASPPADAEPAAPVALPPAAAVRRRRAVQSRVHARFLALITPHDLLYEDACAKHPATHGPWLDYFASRADATGDDGTLPPFPIEAVCHIHERALQALPASYKLWMSLIEAMAAHATRHRLPPTHGFVRIQLADTCRRAAAFCHAMPVFWLRYAAIEADLRCDVTATRRAYDTALQALPTPQHDRIWPAYLAWARRVGGPTARRVYQRYVTIDASALETYVALLEPVAAAGADAAADAAAAATGPLPPWAELARGYTALLDHPLTADGVGGRSRFQLWQRLVDVLVAHPDAGDGVLSHHARLGRAATLDVEQVLRAGIATYTDVAGALWNALATLWLRRGHWARARAVFVEAVDRVATVRDFSLVFDAYVAFEEQMLNAAMEALDAAETAVADAATVDAVAADAAEAAVAARQAQVDLALAKLEYLLEQRPLMVNDVLLRQNPHSVHDWVKRLNLTRQRVPPLDAAHTAVLVRDVAAVLAAAIATIDPRHATGQLTDLWETVARMHETDGRLDAARATYRAGVRDGRFGRVEDLVALWSAYAAFEVRQDDYAMALKLLYEAVAAPRSMPPHVQQRVRFADASLDLRQRLFKSIHLWKQILDLEEAVGSVESAKAAYDHVIWLKLATPQIVMNYASFLQTHALFEASFRVYERGIDAFGWPVCFELWNAYLAAFIQRHGGTRLVRTRDLFRQALEHVPPAFARALYLRYAQFEEQYGQTQHVMRVFRDSLPALPPAERPAMFDLWLAKAQQRLGLAATRPIYQRAVETLDAASCKAFVLRFAQTEAALGEPDRARALFVYGAPLAHPATDAAYWKAWFDFEARAGSESSFREMLRVKRTVQARLDVDIDQLAAQYLAAKR</sequence>
<dbReference type="GO" id="GO:0000974">
    <property type="term" value="C:Prp19 complex"/>
    <property type="evidence" value="ECO:0007669"/>
    <property type="project" value="TreeGrafter"/>
</dbReference>